<dbReference type="GO" id="GO:0009244">
    <property type="term" value="P:lipopolysaccharide core region biosynthetic process"/>
    <property type="evidence" value="ECO:0007669"/>
    <property type="project" value="TreeGrafter"/>
</dbReference>
<feature type="binding site" evidence="13">
    <location>
        <begin position="60"/>
        <end position="67"/>
    </location>
    <ligand>
        <name>ATP</name>
        <dbReference type="ChEBI" id="CHEBI:30616"/>
    </ligand>
</feature>
<keyword evidence="16" id="KW-1185">Reference proteome</keyword>
<comment type="pathway">
    <text evidence="2 13">Glycolipid biosynthesis; lipid IV(A) biosynthesis; lipid IV(A) from (3R)-3-hydroxytetradecanoyl-[acyl-carrier-protein] and UDP-N-acetyl-alpha-D-glucosamine: step 6/6.</text>
</comment>
<dbReference type="GO" id="GO:0005886">
    <property type="term" value="C:plasma membrane"/>
    <property type="evidence" value="ECO:0007669"/>
    <property type="project" value="TreeGrafter"/>
</dbReference>
<sequence length="332" mass="34962">MKAPYFWSADLDPKSREAAPLTRLLLTPFAMLYLWALRRKLAKARPEAAPVPVVCIGNLTAGGAGKTPVTEAIRNRIRSAGLRAASLSRGHGGAEPGPLKVDPARHTSRDVGDEPLLLAGSGEAWIGRKRPEAARAMAADGAEIILMDDGHQNPSLKKDLTLIVIDAGAPFGNGHVLPKGPLREKVPEGLARADAVILMGAGPVPPEVTASSLPVLRARLAPLAAPPPGPLVAFAGIGRPQKFFDSLAQAGGNVSDAVPFGDHHPYTKGDVQFLRSLAHDHGARLITTTKDHVRLPLDAQSEILAWPVTAVFEDTAALDAVLAPIFKRAGKP</sequence>
<evidence type="ECO:0000313" key="16">
    <source>
        <dbReference type="Proteomes" id="UP000025061"/>
    </source>
</evidence>
<dbReference type="Proteomes" id="UP000025061">
    <property type="component" value="Unassembled WGS sequence"/>
</dbReference>
<evidence type="ECO:0000256" key="10">
    <source>
        <dbReference type="ARBA" id="ARBA00022840"/>
    </source>
</evidence>
<dbReference type="SMR" id="A0A059G009"/>
<keyword evidence="7 13" id="KW-0808">Transferase</keyword>
<comment type="similarity">
    <text evidence="13">Belongs to the LpxK family.</text>
</comment>
<evidence type="ECO:0000256" key="14">
    <source>
        <dbReference type="SAM" id="MobiDB-lite"/>
    </source>
</evidence>
<dbReference type="SUPFAM" id="SSF52540">
    <property type="entry name" value="P-loop containing nucleoside triphosphate hydrolases"/>
    <property type="match status" value="1"/>
</dbReference>
<gene>
    <name evidence="13" type="primary">lpxK</name>
    <name evidence="15" type="ORF">HHI_01725</name>
</gene>
<evidence type="ECO:0000256" key="4">
    <source>
        <dbReference type="ARBA" id="ARBA00016436"/>
    </source>
</evidence>
<dbReference type="HAMAP" id="MF_00409">
    <property type="entry name" value="LpxK"/>
    <property type="match status" value="1"/>
</dbReference>
<dbReference type="PANTHER" id="PTHR42724:SF1">
    <property type="entry name" value="TETRAACYLDISACCHARIDE 4'-KINASE, MITOCHONDRIAL-RELATED"/>
    <property type="match status" value="1"/>
</dbReference>
<evidence type="ECO:0000256" key="6">
    <source>
        <dbReference type="ARBA" id="ARBA00022556"/>
    </source>
</evidence>
<dbReference type="GO" id="GO:0009029">
    <property type="term" value="F:lipid-A 4'-kinase activity"/>
    <property type="evidence" value="ECO:0007669"/>
    <property type="project" value="UniProtKB-UniRule"/>
</dbReference>
<dbReference type="NCBIfam" id="TIGR00682">
    <property type="entry name" value="lpxK"/>
    <property type="match status" value="1"/>
</dbReference>
<evidence type="ECO:0000256" key="11">
    <source>
        <dbReference type="ARBA" id="ARBA00023098"/>
    </source>
</evidence>
<dbReference type="PATRIC" id="fig|1280951.3.peg.348"/>
<dbReference type="AlphaFoldDB" id="A0A059G009"/>
<evidence type="ECO:0000256" key="3">
    <source>
        <dbReference type="ARBA" id="ARBA00012071"/>
    </source>
</evidence>
<evidence type="ECO:0000256" key="9">
    <source>
        <dbReference type="ARBA" id="ARBA00022777"/>
    </source>
</evidence>
<dbReference type="InterPro" id="IPR027417">
    <property type="entry name" value="P-loop_NTPase"/>
</dbReference>
<dbReference type="EMBL" id="ARYI01000001">
    <property type="protein sequence ID" value="KCZ96358.1"/>
    <property type="molecule type" value="Genomic_DNA"/>
</dbReference>
<dbReference type="PANTHER" id="PTHR42724">
    <property type="entry name" value="TETRAACYLDISACCHARIDE 4'-KINASE"/>
    <property type="match status" value="1"/>
</dbReference>
<keyword evidence="11 13" id="KW-0443">Lipid metabolism</keyword>
<keyword evidence="9 13" id="KW-0418">Kinase</keyword>
<evidence type="ECO:0000256" key="1">
    <source>
        <dbReference type="ARBA" id="ARBA00002274"/>
    </source>
</evidence>
<accession>A0A059G009</accession>
<dbReference type="OrthoDB" id="9766423at2"/>
<evidence type="ECO:0000256" key="12">
    <source>
        <dbReference type="ARBA" id="ARBA00029757"/>
    </source>
</evidence>
<dbReference type="GO" id="GO:0005524">
    <property type="term" value="F:ATP binding"/>
    <property type="evidence" value="ECO:0007669"/>
    <property type="project" value="UniProtKB-UniRule"/>
</dbReference>
<keyword evidence="8 13" id="KW-0547">Nucleotide-binding</keyword>
<comment type="catalytic activity">
    <reaction evidence="13">
        <text>a lipid A disaccharide + ATP = a lipid IVA + ADP + H(+)</text>
        <dbReference type="Rhea" id="RHEA:67840"/>
        <dbReference type="ChEBI" id="CHEBI:15378"/>
        <dbReference type="ChEBI" id="CHEBI:30616"/>
        <dbReference type="ChEBI" id="CHEBI:176343"/>
        <dbReference type="ChEBI" id="CHEBI:176425"/>
        <dbReference type="ChEBI" id="CHEBI:456216"/>
        <dbReference type="EC" id="2.7.1.130"/>
    </reaction>
</comment>
<dbReference type="RefSeq" id="WP_011645729.1">
    <property type="nucleotide sequence ID" value="NZ_ARYI01000001.1"/>
</dbReference>
<keyword evidence="5 13" id="KW-0444">Lipid biosynthesis</keyword>
<evidence type="ECO:0000256" key="7">
    <source>
        <dbReference type="ARBA" id="ARBA00022679"/>
    </source>
</evidence>
<comment type="caution">
    <text evidence="15">The sequence shown here is derived from an EMBL/GenBank/DDBJ whole genome shotgun (WGS) entry which is preliminary data.</text>
</comment>
<dbReference type="UniPathway" id="UPA00359">
    <property type="reaction ID" value="UER00482"/>
</dbReference>
<protein>
    <recommendedName>
        <fullName evidence="4 13">Tetraacyldisaccharide 4'-kinase</fullName>
        <ecNumber evidence="3 13">2.7.1.130</ecNumber>
    </recommendedName>
    <alternativeName>
        <fullName evidence="12 13">Lipid A 4'-kinase</fullName>
    </alternativeName>
</protein>
<reference evidence="15 16" key="1">
    <citation type="submission" date="2013-04" db="EMBL/GenBank/DDBJ databases">
        <title>Hyphomonas hirschiana VP5 Genome Sequencing.</title>
        <authorList>
            <person name="Lai Q."/>
            <person name="Shao Z."/>
        </authorList>
    </citation>
    <scope>NUCLEOTIDE SEQUENCE [LARGE SCALE GENOMIC DNA]</scope>
    <source>
        <strain evidence="15 16">VP5</strain>
    </source>
</reference>
<name>A0A059G009_9PROT</name>
<organism evidence="15 16">
    <name type="scientific">Hyphomonas hirschiana VP5</name>
    <dbReference type="NCBI Taxonomy" id="1280951"/>
    <lineage>
        <taxon>Bacteria</taxon>
        <taxon>Pseudomonadati</taxon>
        <taxon>Pseudomonadota</taxon>
        <taxon>Alphaproteobacteria</taxon>
        <taxon>Hyphomonadales</taxon>
        <taxon>Hyphomonadaceae</taxon>
        <taxon>Hyphomonas</taxon>
    </lineage>
</organism>
<evidence type="ECO:0000256" key="2">
    <source>
        <dbReference type="ARBA" id="ARBA00004870"/>
    </source>
</evidence>
<keyword evidence="10 13" id="KW-0067">ATP-binding</keyword>
<evidence type="ECO:0000256" key="13">
    <source>
        <dbReference type="HAMAP-Rule" id="MF_00409"/>
    </source>
</evidence>
<comment type="function">
    <text evidence="1 13">Transfers the gamma-phosphate of ATP to the 4'-position of a tetraacyldisaccharide 1-phosphate intermediate (termed DS-1-P) to form tetraacyldisaccharide 1,4'-bis-phosphate (lipid IVA).</text>
</comment>
<evidence type="ECO:0000256" key="5">
    <source>
        <dbReference type="ARBA" id="ARBA00022516"/>
    </source>
</evidence>
<feature type="region of interest" description="Disordered" evidence="14">
    <location>
        <begin position="84"/>
        <end position="113"/>
    </location>
</feature>
<keyword evidence="6 13" id="KW-0441">Lipid A biosynthesis</keyword>
<dbReference type="GO" id="GO:0009245">
    <property type="term" value="P:lipid A biosynthetic process"/>
    <property type="evidence" value="ECO:0007669"/>
    <property type="project" value="UniProtKB-UniRule"/>
</dbReference>
<proteinExistence type="inferred from homology"/>
<dbReference type="EC" id="2.7.1.130" evidence="3 13"/>
<evidence type="ECO:0000256" key="8">
    <source>
        <dbReference type="ARBA" id="ARBA00022741"/>
    </source>
</evidence>
<feature type="compositionally biased region" description="Basic and acidic residues" evidence="14">
    <location>
        <begin position="102"/>
        <end position="112"/>
    </location>
</feature>
<evidence type="ECO:0000313" key="15">
    <source>
        <dbReference type="EMBL" id="KCZ96358.1"/>
    </source>
</evidence>
<dbReference type="Pfam" id="PF02606">
    <property type="entry name" value="LpxK"/>
    <property type="match status" value="1"/>
</dbReference>
<dbReference type="InterPro" id="IPR003758">
    <property type="entry name" value="LpxK"/>
</dbReference>